<accession>G7Z682</accession>
<dbReference type="Proteomes" id="UP000005667">
    <property type="component" value="Chromosome"/>
</dbReference>
<organism evidence="1 2">
    <name type="scientific">Azospirillum lipoferum (strain 4B)</name>
    <dbReference type="NCBI Taxonomy" id="862719"/>
    <lineage>
        <taxon>Bacteria</taxon>
        <taxon>Pseudomonadati</taxon>
        <taxon>Pseudomonadota</taxon>
        <taxon>Alphaproteobacteria</taxon>
        <taxon>Rhodospirillales</taxon>
        <taxon>Azospirillaceae</taxon>
        <taxon>Azospirillum</taxon>
    </lineage>
</organism>
<proteinExistence type="predicted"/>
<evidence type="ECO:0000313" key="2">
    <source>
        <dbReference type="Proteomes" id="UP000005667"/>
    </source>
</evidence>
<dbReference type="HOGENOM" id="CLU_3021919_0_0_5"/>
<dbReference type="EMBL" id="FQ311868">
    <property type="protein sequence ID" value="CBS86473.1"/>
    <property type="molecule type" value="Genomic_DNA"/>
</dbReference>
<reference evidence="2" key="1">
    <citation type="journal article" date="2011" name="PLoS Genet.">
        <title>Azospirillum genomes reveal transition of bacteria from aquatic to terrestrial environments.</title>
        <authorList>
            <person name="Wisniewski-Dye F."/>
            <person name="Borziak K."/>
            <person name="Khalsa-Moyers G."/>
            <person name="Alexandre G."/>
            <person name="Sukharnikov L.O."/>
            <person name="Wuichet K."/>
            <person name="Hurst G.B."/>
            <person name="McDonald W.H."/>
            <person name="Robertson J.S."/>
            <person name="Barbe V."/>
            <person name="Calteau A."/>
            <person name="Rouy Z."/>
            <person name="Mangenot S."/>
            <person name="Prigent-Combaret C."/>
            <person name="Normand P."/>
            <person name="Boyer M."/>
            <person name="Siguier P."/>
            <person name="Dessaux Y."/>
            <person name="Elmerich C."/>
            <person name="Condemine G."/>
            <person name="Krishnen G."/>
            <person name="Kennedy I."/>
            <person name="Paterson A.H."/>
            <person name="Gonzalez V."/>
            <person name="Mavingui P."/>
            <person name="Zhulin I.B."/>
        </authorList>
    </citation>
    <scope>NUCLEOTIDE SEQUENCE [LARGE SCALE GENOMIC DNA]</scope>
    <source>
        <strain evidence="2">4B</strain>
    </source>
</reference>
<protein>
    <submittedName>
        <fullName evidence="1">Uncharacterized protein</fullName>
    </submittedName>
</protein>
<evidence type="ECO:0000313" key="1">
    <source>
        <dbReference type="EMBL" id="CBS86473.1"/>
    </source>
</evidence>
<keyword evidence="2" id="KW-1185">Reference proteome</keyword>
<dbReference type="AlphaFoldDB" id="G7Z682"/>
<gene>
    <name evidence="1" type="ordered locus">AZOLI_1149</name>
</gene>
<dbReference type="KEGG" id="ali:AZOLI_1149"/>
<name>G7Z682_AZOL4</name>
<sequence>MPPSSPVEGKGGVYDTRIFRQTHRNYVSVASSAAAVPFGLRMCDKSRDAEDGRNA</sequence>
<dbReference type="STRING" id="862719.AZOLI_1149"/>